<keyword evidence="2" id="KW-1185">Reference proteome</keyword>
<proteinExistence type="predicted"/>
<evidence type="ECO:0000313" key="2">
    <source>
        <dbReference type="Proteomes" id="UP000827872"/>
    </source>
</evidence>
<protein>
    <submittedName>
        <fullName evidence="1">Uncharacterized protein</fullName>
    </submittedName>
</protein>
<comment type="caution">
    <text evidence="1">The sequence shown here is derived from an EMBL/GenBank/DDBJ whole genome shotgun (WGS) entry which is preliminary data.</text>
</comment>
<reference evidence="1" key="1">
    <citation type="submission" date="2021-08" db="EMBL/GenBank/DDBJ databases">
        <title>The first chromosome-level gecko genome reveals the dynamic sex chromosomes of Neotropical dwarf geckos (Sphaerodactylidae: Sphaerodactylus).</title>
        <authorList>
            <person name="Pinto B.J."/>
            <person name="Keating S.E."/>
            <person name="Gamble T."/>
        </authorList>
    </citation>
    <scope>NUCLEOTIDE SEQUENCE</scope>
    <source>
        <strain evidence="1">TG3544</strain>
    </source>
</reference>
<gene>
    <name evidence="1" type="ORF">K3G42_002866</name>
</gene>
<organism evidence="1 2">
    <name type="scientific">Sphaerodactylus townsendi</name>
    <dbReference type="NCBI Taxonomy" id="933632"/>
    <lineage>
        <taxon>Eukaryota</taxon>
        <taxon>Metazoa</taxon>
        <taxon>Chordata</taxon>
        <taxon>Craniata</taxon>
        <taxon>Vertebrata</taxon>
        <taxon>Euteleostomi</taxon>
        <taxon>Lepidosauria</taxon>
        <taxon>Squamata</taxon>
        <taxon>Bifurcata</taxon>
        <taxon>Gekkota</taxon>
        <taxon>Sphaerodactylidae</taxon>
        <taxon>Sphaerodactylus</taxon>
    </lineage>
</organism>
<name>A0ACB8G6P7_9SAUR</name>
<dbReference type="EMBL" id="CM037614">
    <property type="protein sequence ID" value="KAH8015348.1"/>
    <property type="molecule type" value="Genomic_DNA"/>
</dbReference>
<accession>A0ACB8G6P7</accession>
<evidence type="ECO:0000313" key="1">
    <source>
        <dbReference type="EMBL" id="KAH8015348.1"/>
    </source>
</evidence>
<sequence>MDGIVGTSVSLPALILPGKELDKIEWEFRPDSGPPVVIADFMNGNLERPNSSDRFLQRLEKANETTLRIKDLKKQDSGVYTAHVRFQNAEVQSQTFHLRVTGESASNGCSTFLLIASIHVSCLLCWFGF</sequence>
<dbReference type="Proteomes" id="UP000827872">
    <property type="component" value="Linkage Group LG01"/>
</dbReference>